<evidence type="ECO:0000313" key="5">
    <source>
        <dbReference type="EMBL" id="CAH2065780.1"/>
    </source>
</evidence>
<dbReference type="InterPro" id="IPR040676">
    <property type="entry name" value="DUF5641"/>
</dbReference>
<keyword evidence="2" id="KW-0424">Laminin EGF-like domain</keyword>
<dbReference type="Pfam" id="PF00055">
    <property type="entry name" value="Laminin_N"/>
    <property type="match status" value="1"/>
</dbReference>
<evidence type="ECO:0000259" key="4">
    <source>
        <dbReference type="PROSITE" id="PS51117"/>
    </source>
</evidence>
<feature type="region of interest" description="Disordered" evidence="3">
    <location>
        <begin position="482"/>
        <end position="507"/>
    </location>
</feature>
<name>A0ABN8IUC6_9NEOP</name>
<feature type="domain" description="Laminin N-terminal" evidence="4">
    <location>
        <begin position="353"/>
        <end position="507"/>
    </location>
</feature>
<dbReference type="EMBL" id="OW152816">
    <property type="protein sequence ID" value="CAH2065780.1"/>
    <property type="molecule type" value="Genomic_DNA"/>
</dbReference>
<sequence>MIHSTMNICNARCREASIMATPTGGTQFLPHHYNSNGLSVTFKISKSNYIARWNDQLKDTEPSRNFCDVVRIVMDWNRWRDLTRARTTTLNHDMLDTTIKKYGQWLFIYHERSGGRFIPPAAPFMGGAWERLIRSVKNAHTATLHERHPNEEVLSTLLAEVEYTVNSRPLIHVSVTAEDPEALTPNHFLLGGNGRVPQPGTFNENDEISRASWRAAQRLADVFWSRWVREYLPELQHRREPHGRGLSVQSGDLVQIVDANLPRNVWPRGKVVATYPGPDNIVRTVDVQTRARARQDDTTNISILSAERCVSPAPPIADSGRIPTFPSPIAVLGRAVLDRLRSTTLSVVSVTSGADGEYPAPLDVAPLSLVAANATCADSGAEEFCRDTPGKRGVVCDVCEGVDGSPSRRHPAALAVDGDPATWWQSPTQANGEEFAHVELVAALPAESPRNSARILSHLSTNDLRQTTCSFRVMNDPAEVTFVPAPPRSSEGSGNKSPRPQAAIRPR</sequence>
<dbReference type="Proteomes" id="UP000837857">
    <property type="component" value="Chromosome 4"/>
</dbReference>
<keyword evidence="1" id="KW-1015">Disulfide bond</keyword>
<evidence type="ECO:0000256" key="1">
    <source>
        <dbReference type="ARBA" id="ARBA00023157"/>
    </source>
</evidence>
<dbReference type="PANTHER" id="PTHR47331:SF1">
    <property type="entry name" value="GAG-LIKE PROTEIN"/>
    <property type="match status" value="1"/>
</dbReference>
<dbReference type="PANTHER" id="PTHR47331">
    <property type="entry name" value="PHD-TYPE DOMAIN-CONTAINING PROTEIN"/>
    <property type="match status" value="1"/>
</dbReference>
<evidence type="ECO:0000256" key="2">
    <source>
        <dbReference type="ARBA" id="ARBA00023292"/>
    </source>
</evidence>
<protein>
    <recommendedName>
        <fullName evidence="4">Laminin N-terminal domain-containing protein</fullName>
    </recommendedName>
</protein>
<accession>A0ABN8IUC6</accession>
<organism evidence="5 6">
    <name type="scientific">Iphiclides podalirius</name>
    <name type="common">scarce swallowtail</name>
    <dbReference type="NCBI Taxonomy" id="110791"/>
    <lineage>
        <taxon>Eukaryota</taxon>
        <taxon>Metazoa</taxon>
        <taxon>Ecdysozoa</taxon>
        <taxon>Arthropoda</taxon>
        <taxon>Hexapoda</taxon>
        <taxon>Insecta</taxon>
        <taxon>Pterygota</taxon>
        <taxon>Neoptera</taxon>
        <taxon>Endopterygota</taxon>
        <taxon>Lepidoptera</taxon>
        <taxon>Glossata</taxon>
        <taxon>Ditrysia</taxon>
        <taxon>Papilionoidea</taxon>
        <taxon>Papilionidae</taxon>
        <taxon>Papilioninae</taxon>
        <taxon>Iphiclides</taxon>
    </lineage>
</organism>
<gene>
    <name evidence="5" type="ORF">IPOD504_LOCUS13130</name>
</gene>
<dbReference type="InterPro" id="IPR008211">
    <property type="entry name" value="Laminin_N"/>
</dbReference>
<reference evidence="5" key="1">
    <citation type="submission" date="2022-03" db="EMBL/GenBank/DDBJ databases">
        <authorList>
            <person name="Martin H S."/>
        </authorList>
    </citation>
    <scope>NUCLEOTIDE SEQUENCE</scope>
</reference>
<dbReference type="Gene3D" id="3.30.420.10">
    <property type="entry name" value="Ribonuclease H-like superfamily/Ribonuclease H"/>
    <property type="match status" value="1"/>
</dbReference>
<evidence type="ECO:0000313" key="6">
    <source>
        <dbReference type="Proteomes" id="UP000837857"/>
    </source>
</evidence>
<dbReference type="Pfam" id="PF18701">
    <property type="entry name" value="DUF5641"/>
    <property type="match status" value="1"/>
</dbReference>
<keyword evidence="6" id="KW-1185">Reference proteome</keyword>
<dbReference type="InterPro" id="IPR036397">
    <property type="entry name" value="RNaseH_sf"/>
</dbReference>
<dbReference type="PROSITE" id="PS51117">
    <property type="entry name" value="LAMININ_NTER"/>
    <property type="match status" value="1"/>
</dbReference>
<proteinExistence type="predicted"/>
<evidence type="ECO:0000256" key="3">
    <source>
        <dbReference type="SAM" id="MobiDB-lite"/>
    </source>
</evidence>
<feature type="non-terminal residue" evidence="5">
    <location>
        <position position="507"/>
    </location>
</feature>
<dbReference type="Gene3D" id="2.60.120.260">
    <property type="entry name" value="Galactose-binding domain-like"/>
    <property type="match status" value="1"/>
</dbReference>